<dbReference type="Proteomes" id="UP001215598">
    <property type="component" value="Unassembled WGS sequence"/>
</dbReference>
<keyword evidence="1" id="KW-0472">Membrane</keyword>
<accession>A0AAD7NP62</accession>
<dbReference type="AlphaFoldDB" id="A0AAD7NP62"/>
<feature type="transmembrane region" description="Helical" evidence="1">
    <location>
        <begin position="84"/>
        <end position="104"/>
    </location>
</feature>
<name>A0AAD7NP62_9AGAR</name>
<keyword evidence="1" id="KW-0812">Transmembrane</keyword>
<keyword evidence="3" id="KW-1185">Reference proteome</keyword>
<reference evidence="2" key="1">
    <citation type="submission" date="2023-03" db="EMBL/GenBank/DDBJ databases">
        <title>Massive genome expansion in bonnet fungi (Mycena s.s.) driven by repeated elements and novel gene families across ecological guilds.</title>
        <authorList>
            <consortium name="Lawrence Berkeley National Laboratory"/>
            <person name="Harder C.B."/>
            <person name="Miyauchi S."/>
            <person name="Viragh M."/>
            <person name="Kuo A."/>
            <person name="Thoen E."/>
            <person name="Andreopoulos B."/>
            <person name="Lu D."/>
            <person name="Skrede I."/>
            <person name="Drula E."/>
            <person name="Henrissat B."/>
            <person name="Morin E."/>
            <person name="Kohler A."/>
            <person name="Barry K."/>
            <person name="LaButti K."/>
            <person name="Morin E."/>
            <person name="Salamov A."/>
            <person name="Lipzen A."/>
            <person name="Mereny Z."/>
            <person name="Hegedus B."/>
            <person name="Baldrian P."/>
            <person name="Stursova M."/>
            <person name="Weitz H."/>
            <person name="Taylor A."/>
            <person name="Grigoriev I.V."/>
            <person name="Nagy L.G."/>
            <person name="Martin F."/>
            <person name="Kauserud H."/>
        </authorList>
    </citation>
    <scope>NUCLEOTIDE SEQUENCE</scope>
    <source>
        <strain evidence="2">CBHHK182m</strain>
    </source>
</reference>
<sequence length="176" mass="19938">MPLQSFVFTVTYSWILHLREEDYPSERHFINTIASLFCGFTLLLAVGTAWMDILSHMTEPLVLALTVTPNIARMPAVKALPSSVRHLILALVFLATPVVWNCALRCMGMRARVLTKAYIRGYLKTGNFPMPVSYTLGDREEDREAFGLENIRFRLEDRTFEPNSSPDAKSLVESLV</sequence>
<dbReference type="EMBL" id="JARKIB010000020">
    <property type="protein sequence ID" value="KAJ7768371.1"/>
    <property type="molecule type" value="Genomic_DNA"/>
</dbReference>
<organism evidence="2 3">
    <name type="scientific">Mycena metata</name>
    <dbReference type="NCBI Taxonomy" id="1033252"/>
    <lineage>
        <taxon>Eukaryota</taxon>
        <taxon>Fungi</taxon>
        <taxon>Dikarya</taxon>
        <taxon>Basidiomycota</taxon>
        <taxon>Agaricomycotina</taxon>
        <taxon>Agaricomycetes</taxon>
        <taxon>Agaricomycetidae</taxon>
        <taxon>Agaricales</taxon>
        <taxon>Marasmiineae</taxon>
        <taxon>Mycenaceae</taxon>
        <taxon>Mycena</taxon>
    </lineage>
</organism>
<proteinExistence type="predicted"/>
<comment type="caution">
    <text evidence="2">The sequence shown here is derived from an EMBL/GenBank/DDBJ whole genome shotgun (WGS) entry which is preliminary data.</text>
</comment>
<evidence type="ECO:0000313" key="2">
    <source>
        <dbReference type="EMBL" id="KAJ7768371.1"/>
    </source>
</evidence>
<evidence type="ECO:0000313" key="3">
    <source>
        <dbReference type="Proteomes" id="UP001215598"/>
    </source>
</evidence>
<feature type="transmembrane region" description="Helical" evidence="1">
    <location>
        <begin position="29"/>
        <end position="51"/>
    </location>
</feature>
<keyword evidence="1" id="KW-1133">Transmembrane helix</keyword>
<evidence type="ECO:0000256" key="1">
    <source>
        <dbReference type="SAM" id="Phobius"/>
    </source>
</evidence>
<gene>
    <name evidence="2" type="ORF">B0H16DRAFT_1519594</name>
</gene>
<protein>
    <submittedName>
        <fullName evidence="2">Uncharacterized protein</fullName>
    </submittedName>
</protein>